<dbReference type="Proteomes" id="UP001375539">
    <property type="component" value="Unassembled WGS sequence"/>
</dbReference>
<sequence>MTGKSGGVRTPEGSAGVVTADPAEASAIQGSACAGPVADTAALLAEVLAGVVGVEQVEVESHFFHDLGADSMVMARFCARVRKRRSCRRCP</sequence>
<gene>
    <name evidence="1" type="ORF">WKI58_00475</name>
</gene>
<organism evidence="1 2">
    <name type="scientific">Streptomyces pratisoli</name>
    <dbReference type="NCBI Taxonomy" id="3139917"/>
    <lineage>
        <taxon>Bacteria</taxon>
        <taxon>Bacillati</taxon>
        <taxon>Actinomycetota</taxon>
        <taxon>Actinomycetes</taxon>
        <taxon>Kitasatosporales</taxon>
        <taxon>Streptomycetaceae</taxon>
        <taxon>Streptomyces</taxon>
    </lineage>
</organism>
<evidence type="ECO:0000313" key="1">
    <source>
        <dbReference type="EMBL" id="MEJ8655019.1"/>
    </source>
</evidence>
<comment type="caution">
    <text evidence="1">The sequence shown here is derived from an EMBL/GenBank/DDBJ whole genome shotgun (WGS) entry which is preliminary data.</text>
</comment>
<keyword evidence="2" id="KW-1185">Reference proteome</keyword>
<name>A0ACC6Q9V3_9ACTN</name>
<evidence type="ECO:0000313" key="2">
    <source>
        <dbReference type="Proteomes" id="UP001375539"/>
    </source>
</evidence>
<proteinExistence type="predicted"/>
<reference evidence="1" key="1">
    <citation type="submission" date="2024-03" db="EMBL/GenBank/DDBJ databases">
        <title>Novel Streptomyces species of biotechnological and ecological value are a feature of Machair soil.</title>
        <authorList>
            <person name="Prole J.R."/>
            <person name="Goodfellow M."/>
            <person name="Allenby N."/>
            <person name="Ward A.C."/>
        </authorList>
    </citation>
    <scope>NUCLEOTIDE SEQUENCE</scope>
    <source>
        <strain evidence="1">MS1.AVA.4</strain>
    </source>
</reference>
<dbReference type="EMBL" id="JBBKAI010000002">
    <property type="protein sequence ID" value="MEJ8655019.1"/>
    <property type="molecule type" value="Genomic_DNA"/>
</dbReference>
<protein>
    <submittedName>
        <fullName evidence="1">Phosphopantetheine-binding protein</fullName>
    </submittedName>
</protein>
<accession>A0ACC6Q9V3</accession>